<feature type="domain" description="CBM6" evidence="12">
    <location>
        <begin position="585"/>
        <end position="704"/>
    </location>
</feature>
<dbReference type="PANTHER" id="PTHR31490">
    <property type="entry name" value="GLYCOSYL HYDROLASE"/>
    <property type="match status" value="1"/>
</dbReference>
<dbReference type="InterPro" id="IPR012291">
    <property type="entry name" value="CBM2_carb-bd_dom_sf"/>
</dbReference>
<evidence type="ECO:0000259" key="12">
    <source>
        <dbReference type="PROSITE" id="PS51175"/>
    </source>
</evidence>
<dbReference type="eggNOG" id="COG3693">
    <property type="taxonomic scope" value="Bacteria"/>
</dbReference>
<name>D7CRC9_TRURR</name>
<dbReference type="EMBL" id="CP002049">
    <property type="protein sequence ID" value="ADI15217.1"/>
    <property type="molecule type" value="Genomic_DNA"/>
</dbReference>
<dbReference type="PROSITE" id="PS00591">
    <property type="entry name" value="GH10_1"/>
    <property type="match status" value="1"/>
</dbReference>
<organism evidence="14 15">
    <name type="scientific">Truepera radiovictrix (strain DSM 17093 / CIP 108686 / LMG 22925 / RQ-24)</name>
    <dbReference type="NCBI Taxonomy" id="649638"/>
    <lineage>
        <taxon>Bacteria</taxon>
        <taxon>Thermotogati</taxon>
        <taxon>Deinococcota</taxon>
        <taxon>Deinococci</taxon>
        <taxon>Trueperales</taxon>
        <taxon>Trueperaceae</taxon>
        <taxon>Truepera</taxon>
    </lineage>
</organism>
<dbReference type="SMART" id="SM00633">
    <property type="entry name" value="Glyco_10"/>
    <property type="match status" value="1"/>
</dbReference>
<evidence type="ECO:0000313" key="14">
    <source>
        <dbReference type="EMBL" id="ADI15217.1"/>
    </source>
</evidence>
<dbReference type="InterPro" id="IPR008979">
    <property type="entry name" value="Galactose-bd-like_sf"/>
</dbReference>
<dbReference type="InterPro" id="IPR006584">
    <property type="entry name" value="Cellulose-bd_IV"/>
</dbReference>
<feature type="domain" description="GH10" evidence="13">
    <location>
        <begin position="151"/>
        <end position="434"/>
    </location>
</feature>
<feature type="domain" description="CBM6" evidence="12">
    <location>
        <begin position="458"/>
        <end position="576"/>
    </location>
</feature>
<dbReference type="SUPFAM" id="SSF51445">
    <property type="entry name" value="(Trans)glycosidases"/>
    <property type="match status" value="1"/>
</dbReference>
<dbReference type="SUPFAM" id="SSF49785">
    <property type="entry name" value="Galactose-binding domain-like"/>
    <property type="match status" value="2"/>
</dbReference>
<dbReference type="STRING" id="649638.Trad_2103"/>
<feature type="signal peptide" evidence="11">
    <location>
        <begin position="1"/>
        <end position="33"/>
    </location>
</feature>
<reference evidence="15" key="1">
    <citation type="submission" date="2010-05" db="EMBL/GenBank/DDBJ databases">
        <title>The complete genome of Truepera radiovictris DSM 17093.</title>
        <authorList>
            <consortium name="US DOE Joint Genome Institute (JGI-PGF)"/>
            <person name="Lucas S."/>
            <person name="Copeland A."/>
            <person name="Lapidus A."/>
            <person name="Glavina del Rio T."/>
            <person name="Dalin E."/>
            <person name="Tice H."/>
            <person name="Bruce D."/>
            <person name="Goodwin L."/>
            <person name="Pitluck S."/>
            <person name="Kyrpides N."/>
            <person name="Mavromatis K."/>
            <person name="Ovchinnikova G."/>
            <person name="Munk A.C."/>
            <person name="Detter J.C."/>
            <person name="Han C."/>
            <person name="Tapia R."/>
            <person name="Land M."/>
            <person name="Hauser L."/>
            <person name="Markowitz V."/>
            <person name="Cheng J.-F."/>
            <person name="Hugenholtz P."/>
            <person name="Woyke T."/>
            <person name="Wu D."/>
            <person name="Tindall B."/>
            <person name="Pomrenke H.G."/>
            <person name="Brambilla E."/>
            <person name="Klenk H.-P."/>
            <person name="Eisen J.A."/>
        </authorList>
    </citation>
    <scope>NUCLEOTIDE SEQUENCE [LARGE SCALE GENOMIC DNA]</scope>
    <source>
        <strain evidence="15">DSM 17093 / CIP 108686 / LMG 22925 / RQ-24</strain>
    </source>
</reference>
<dbReference type="InterPro" id="IPR044846">
    <property type="entry name" value="GH10"/>
</dbReference>
<keyword evidence="5 10" id="KW-0378">Hydrolase</keyword>
<evidence type="ECO:0000256" key="9">
    <source>
        <dbReference type="PROSITE-ProRule" id="PRU10061"/>
    </source>
</evidence>
<evidence type="ECO:0000256" key="10">
    <source>
        <dbReference type="RuleBase" id="RU361174"/>
    </source>
</evidence>
<dbReference type="PANTHER" id="PTHR31490:SF88">
    <property type="entry name" value="BETA-XYLANASE"/>
    <property type="match status" value="1"/>
</dbReference>
<dbReference type="GO" id="GO:0045493">
    <property type="term" value="P:xylan catabolic process"/>
    <property type="evidence" value="ECO:0007669"/>
    <property type="project" value="UniProtKB-KW"/>
</dbReference>
<dbReference type="Pfam" id="PF00331">
    <property type="entry name" value="Glyco_hydro_10"/>
    <property type="match status" value="1"/>
</dbReference>
<keyword evidence="4 11" id="KW-0732">Signal</keyword>
<sequence length="707" mass="78415">MLVKLPNPRLGYLALVMLVAAACATQSPSLEQAAAPTPPKTEERCGYTLSLDVRANPAGRFQGQLQLTNRSGEPATAFVLRLSFAEEADLISTQGGVFQREADGGYLVSAPRQLSRAPLRQGRTHRLGFAGRGSAEGVRAELLSINGRTCTPRERFVGNIWPNDTQDDPTFATYWNQVTPENAGKWGSVEAERGVMKWTDLDRAYAYAKEQAFPFRLHTLVWGSQQPAWLAGLSQAEQLEALESWMRQLAERYPDIDFIDVVNEPLHETPSYKEALGGDGATGWDWVIRAFELARAYFPEAELHLNDYNILFRRESTEQYLEIVALLQERGLIDGIGEQGHFLERTDLQTLRENLDLLAATGLPIYITELDVNFANDAQQANRLAELFPVFWEHEAVAGVTFWGYKENQIWRTDAYLLRADGSERPALVWLRCYLAGNRDCPVPEYVPQPRVGDEVRLRIEAEDYDDAQGIVSAGDIIAYIDAGDWVLYRNAQLRSDYNVLRIRYAKGSEAAGTLALRLGSLEAAATISVEIPSTGSWGTFTTLEVPLPPLEGAYDLFFTFHDVDAFGNFDYFEFGRSGRVGTEARLELEAESFDEQSGTEVYGSFVGNADDGDWLLFRGVEVRSSYTRFEATYARDAVGGLVEVRVGALDGPLAASFEPESTGGWNTFATLSTEFSAEAGPQDLYVLFTGSEGLGNFDRFALVSGE</sequence>
<feature type="chain" id="PRO_5003094490" description="Beta-xylanase" evidence="11">
    <location>
        <begin position="34"/>
        <end position="707"/>
    </location>
</feature>
<evidence type="ECO:0000256" key="6">
    <source>
        <dbReference type="ARBA" id="ARBA00023277"/>
    </source>
</evidence>
<evidence type="ECO:0000313" key="15">
    <source>
        <dbReference type="Proteomes" id="UP000000379"/>
    </source>
</evidence>
<keyword evidence="15" id="KW-1185">Reference proteome</keyword>
<dbReference type="Gene3D" id="2.60.120.260">
    <property type="entry name" value="Galactose-binding domain-like"/>
    <property type="match status" value="2"/>
</dbReference>
<gene>
    <name evidence="14" type="ordered locus">Trad_2103</name>
</gene>
<evidence type="ECO:0000256" key="3">
    <source>
        <dbReference type="ARBA" id="ARBA00022651"/>
    </source>
</evidence>
<keyword evidence="7 10" id="KW-0326">Glycosidase</keyword>
<dbReference type="GO" id="GO:0031176">
    <property type="term" value="F:endo-1,4-beta-xylanase activity"/>
    <property type="evidence" value="ECO:0007669"/>
    <property type="project" value="UniProtKB-EC"/>
</dbReference>
<evidence type="ECO:0000256" key="11">
    <source>
        <dbReference type="SAM" id="SignalP"/>
    </source>
</evidence>
<evidence type="ECO:0000256" key="5">
    <source>
        <dbReference type="ARBA" id="ARBA00022801"/>
    </source>
</evidence>
<dbReference type="SMART" id="SM00606">
    <property type="entry name" value="CBD_IV"/>
    <property type="match status" value="2"/>
</dbReference>
<comment type="catalytic activity">
    <reaction evidence="1 10">
        <text>Endohydrolysis of (1-&gt;4)-beta-D-xylosidic linkages in xylans.</text>
        <dbReference type="EC" id="3.2.1.8"/>
    </reaction>
</comment>
<dbReference type="Gene3D" id="3.20.20.80">
    <property type="entry name" value="Glycosidases"/>
    <property type="match status" value="1"/>
</dbReference>
<dbReference type="CDD" id="cd04084">
    <property type="entry name" value="CBM6_xylanase-like"/>
    <property type="match status" value="2"/>
</dbReference>
<evidence type="ECO:0000256" key="8">
    <source>
        <dbReference type="ARBA" id="ARBA00023326"/>
    </source>
</evidence>
<dbReference type="InterPro" id="IPR031158">
    <property type="entry name" value="GH10_AS"/>
</dbReference>
<dbReference type="PRINTS" id="PR00134">
    <property type="entry name" value="GLHYDRLASE10"/>
</dbReference>
<proteinExistence type="inferred from homology"/>
<evidence type="ECO:0000256" key="1">
    <source>
        <dbReference type="ARBA" id="ARBA00000681"/>
    </source>
</evidence>
<comment type="similarity">
    <text evidence="2 10">Belongs to the glycosyl hydrolase 10 (cellulase F) family.</text>
</comment>
<dbReference type="CAZy" id="CBM6">
    <property type="family name" value="Carbohydrate-Binding Module Family 6"/>
</dbReference>
<dbReference type="KEGG" id="tra:Trad_2103"/>
<dbReference type="HOGENOM" id="CLU_390257_0_0_0"/>
<evidence type="ECO:0000256" key="4">
    <source>
        <dbReference type="ARBA" id="ARBA00022729"/>
    </source>
</evidence>
<keyword evidence="8 10" id="KW-0624">Polysaccharide degradation</keyword>
<evidence type="ECO:0000256" key="2">
    <source>
        <dbReference type="ARBA" id="ARBA00007495"/>
    </source>
</evidence>
<keyword evidence="3" id="KW-0858">Xylan degradation</keyword>
<reference evidence="14 15" key="2">
    <citation type="journal article" date="2011" name="Stand. Genomic Sci.">
        <title>Complete genome sequence of Truepera radiovictrix type strain (RQ-24).</title>
        <authorList>
            <person name="Ivanova N."/>
            <person name="Rohde C."/>
            <person name="Munk C."/>
            <person name="Nolan M."/>
            <person name="Lucas S."/>
            <person name="Del Rio T.G."/>
            <person name="Tice H."/>
            <person name="Deshpande S."/>
            <person name="Cheng J.F."/>
            <person name="Tapia R."/>
            <person name="Han C."/>
            <person name="Goodwin L."/>
            <person name="Pitluck S."/>
            <person name="Liolios K."/>
            <person name="Mavromatis K."/>
            <person name="Mikhailova N."/>
            <person name="Pati A."/>
            <person name="Chen A."/>
            <person name="Palaniappan K."/>
            <person name="Land M."/>
            <person name="Hauser L."/>
            <person name="Chang Y.J."/>
            <person name="Jeffries C.D."/>
            <person name="Brambilla E."/>
            <person name="Rohde M."/>
            <person name="Goker M."/>
            <person name="Tindall B.J."/>
            <person name="Woyke T."/>
            <person name="Bristow J."/>
            <person name="Eisen J.A."/>
            <person name="Markowitz V."/>
            <person name="Hugenholtz P."/>
            <person name="Kyrpides N.C."/>
            <person name="Klenk H.P."/>
            <person name="Lapidus A."/>
        </authorList>
    </citation>
    <scope>NUCLEOTIDE SEQUENCE [LARGE SCALE GENOMIC DNA]</scope>
    <source>
        <strain evidence="15">DSM 17093 / CIP 108686 / LMG 22925 / RQ-24</strain>
    </source>
</reference>
<dbReference type="InterPro" id="IPR017853">
    <property type="entry name" value="GH"/>
</dbReference>
<evidence type="ECO:0000259" key="13">
    <source>
        <dbReference type="PROSITE" id="PS51760"/>
    </source>
</evidence>
<accession>D7CRC9</accession>
<dbReference type="PROSITE" id="PS51760">
    <property type="entry name" value="GH10_2"/>
    <property type="match status" value="1"/>
</dbReference>
<dbReference type="InterPro" id="IPR005084">
    <property type="entry name" value="CBM6"/>
</dbReference>
<dbReference type="InterPro" id="IPR001000">
    <property type="entry name" value="GH10_dom"/>
</dbReference>
<dbReference type="CAZy" id="GH10">
    <property type="family name" value="Glycoside Hydrolase Family 10"/>
</dbReference>
<evidence type="ECO:0000256" key="7">
    <source>
        <dbReference type="ARBA" id="ARBA00023295"/>
    </source>
</evidence>
<dbReference type="PROSITE" id="PS51175">
    <property type="entry name" value="CBM6"/>
    <property type="match status" value="2"/>
</dbReference>
<dbReference type="Pfam" id="PF03422">
    <property type="entry name" value="CBM_6"/>
    <property type="match status" value="2"/>
</dbReference>
<dbReference type="AlphaFoldDB" id="D7CRC9"/>
<protein>
    <recommendedName>
        <fullName evidence="10">Beta-xylanase</fullName>
        <ecNumber evidence="10">3.2.1.8</ecNumber>
    </recommendedName>
</protein>
<dbReference type="PROSITE" id="PS51257">
    <property type="entry name" value="PROKAR_LIPOPROTEIN"/>
    <property type="match status" value="1"/>
</dbReference>
<keyword evidence="6 10" id="KW-0119">Carbohydrate metabolism</keyword>
<dbReference type="EC" id="3.2.1.8" evidence="10"/>
<feature type="active site" description="Nucleophile" evidence="9">
    <location>
        <position position="369"/>
    </location>
</feature>
<dbReference type="GO" id="GO:0030247">
    <property type="term" value="F:polysaccharide binding"/>
    <property type="evidence" value="ECO:0007669"/>
    <property type="project" value="InterPro"/>
</dbReference>
<dbReference type="Gene3D" id="2.60.40.290">
    <property type="match status" value="1"/>
</dbReference>
<dbReference type="Proteomes" id="UP000000379">
    <property type="component" value="Chromosome"/>
</dbReference>